<feature type="transmembrane region" description="Helical" evidence="6">
    <location>
        <begin position="213"/>
        <end position="237"/>
    </location>
</feature>
<evidence type="ECO:0000256" key="1">
    <source>
        <dbReference type="ARBA" id="ARBA00004651"/>
    </source>
</evidence>
<dbReference type="GO" id="GO:0022857">
    <property type="term" value="F:transmembrane transporter activity"/>
    <property type="evidence" value="ECO:0007669"/>
    <property type="project" value="InterPro"/>
</dbReference>
<feature type="transmembrane region" description="Helical" evidence="6">
    <location>
        <begin position="51"/>
        <end position="75"/>
    </location>
</feature>
<proteinExistence type="predicted"/>
<feature type="transmembrane region" description="Helical" evidence="6">
    <location>
        <begin position="174"/>
        <end position="192"/>
    </location>
</feature>
<dbReference type="InterPro" id="IPR036259">
    <property type="entry name" value="MFS_trans_sf"/>
</dbReference>
<accession>A0A1H8U398</accession>
<feature type="transmembrane region" description="Helical" evidence="6">
    <location>
        <begin position="145"/>
        <end position="168"/>
    </location>
</feature>
<dbReference type="InterPro" id="IPR050189">
    <property type="entry name" value="MFS_Efflux_Transporters"/>
</dbReference>
<keyword evidence="3 6" id="KW-0812">Transmembrane</keyword>
<keyword evidence="5 6" id="KW-0472">Membrane</keyword>
<dbReference type="GO" id="GO:0005886">
    <property type="term" value="C:plasma membrane"/>
    <property type="evidence" value="ECO:0007669"/>
    <property type="project" value="UniProtKB-SubCell"/>
</dbReference>
<dbReference type="EMBL" id="FODS01000018">
    <property type="protein sequence ID" value="SEO97641.1"/>
    <property type="molecule type" value="Genomic_DNA"/>
</dbReference>
<evidence type="ECO:0000313" key="9">
    <source>
        <dbReference type="Proteomes" id="UP000198893"/>
    </source>
</evidence>
<evidence type="ECO:0000256" key="5">
    <source>
        <dbReference type="ARBA" id="ARBA00023136"/>
    </source>
</evidence>
<organism evidence="8 9">
    <name type="scientific">Salinihabitans flavidus</name>
    <dbReference type="NCBI Taxonomy" id="569882"/>
    <lineage>
        <taxon>Bacteria</taxon>
        <taxon>Pseudomonadati</taxon>
        <taxon>Pseudomonadota</taxon>
        <taxon>Alphaproteobacteria</taxon>
        <taxon>Rhodobacterales</taxon>
        <taxon>Roseobacteraceae</taxon>
        <taxon>Salinihabitans</taxon>
    </lineage>
</organism>
<dbReference type="Proteomes" id="UP000198893">
    <property type="component" value="Unassembled WGS sequence"/>
</dbReference>
<dbReference type="Gene3D" id="1.20.1250.20">
    <property type="entry name" value="MFS general substrate transporter like domains"/>
    <property type="match status" value="2"/>
</dbReference>
<evidence type="ECO:0000256" key="2">
    <source>
        <dbReference type="ARBA" id="ARBA00022475"/>
    </source>
</evidence>
<dbReference type="OrthoDB" id="2957247at2"/>
<keyword evidence="9" id="KW-1185">Reference proteome</keyword>
<keyword evidence="4 6" id="KW-1133">Transmembrane helix</keyword>
<feature type="transmembrane region" description="Helical" evidence="6">
    <location>
        <begin position="367"/>
        <end position="388"/>
    </location>
</feature>
<keyword evidence="2" id="KW-1003">Cell membrane</keyword>
<dbReference type="InterPro" id="IPR020846">
    <property type="entry name" value="MFS_dom"/>
</dbReference>
<feature type="transmembrane region" description="Helical" evidence="6">
    <location>
        <begin position="283"/>
        <end position="302"/>
    </location>
</feature>
<evidence type="ECO:0000313" key="8">
    <source>
        <dbReference type="EMBL" id="SEO97641.1"/>
    </source>
</evidence>
<feature type="transmembrane region" description="Helical" evidence="6">
    <location>
        <begin position="341"/>
        <end position="361"/>
    </location>
</feature>
<protein>
    <submittedName>
        <fullName evidence="8">Predicted arabinose efflux permease, MFS family</fullName>
    </submittedName>
</protein>
<evidence type="ECO:0000259" key="7">
    <source>
        <dbReference type="PROSITE" id="PS50850"/>
    </source>
</evidence>
<dbReference type="PROSITE" id="PS50850">
    <property type="entry name" value="MFS"/>
    <property type="match status" value="1"/>
</dbReference>
<evidence type="ECO:0000256" key="4">
    <source>
        <dbReference type="ARBA" id="ARBA00022989"/>
    </source>
</evidence>
<comment type="subcellular location">
    <subcellularLocation>
        <location evidence="1">Cell membrane</location>
        <topology evidence="1">Multi-pass membrane protein</topology>
    </subcellularLocation>
</comment>
<feature type="transmembrane region" description="Helical" evidence="6">
    <location>
        <begin position="249"/>
        <end position="271"/>
    </location>
</feature>
<feature type="domain" description="Major facilitator superfamily (MFS) profile" evidence="7">
    <location>
        <begin position="15"/>
        <end position="394"/>
    </location>
</feature>
<dbReference type="RefSeq" id="WP_093119390.1">
    <property type="nucleotide sequence ID" value="NZ_FODS01000018.1"/>
</dbReference>
<sequence length="406" mass="41279">MAGVSEGCAITYFQSLSAAGFAATAISYGPGRMGFGLFVPEISATFSMSSTMVGLVSSLGFLGFFIALMIAQALLSRQGPGVPVLSGLGAATAGMGIVALAPNVPVLAVGVFLAASSAGFAWTPFNDAVHRKIRDVDRPAAFSEISTGTSVGIALAGLSALVVALTGLSWRWCWAFFSLAAAAAFVANRMSLRSVEKASDAVPEVRWRDLFQGAAAPLFAIGFVYGATSAIYISFAANHIRESGGVPGVSAAATPALVFICFGLFGLVGLLTGRLKGRFGLAWLVRLVMLSGAGSVILVAALPDSWAGLIGSAGLQGMHVMVTSAILAFWSERLFPHLPALSFTAALLASAAGSVLGPAAAGAAIDAFGAQAMFFGAAVLPVALLIVLRDRHVRDAPVPMGAAGSF</sequence>
<dbReference type="PANTHER" id="PTHR43124">
    <property type="entry name" value="PURINE EFFLUX PUMP PBUE"/>
    <property type="match status" value="1"/>
</dbReference>
<dbReference type="AlphaFoldDB" id="A0A1H8U398"/>
<feature type="transmembrane region" description="Helical" evidence="6">
    <location>
        <begin position="12"/>
        <end position="31"/>
    </location>
</feature>
<dbReference type="Pfam" id="PF07690">
    <property type="entry name" value="MFS_1"/>
    <property type="match status" value="1"/>
</dbReference>
<name>A0A1H8U398_9RHOB</name>
<reference evidence="8 9" key="1">
    <citation type="submission" date="2016-10" db="EMBL/GenBank/DDBJ databases">
        <authorList>
            <person name="de Groot N.N."/>
        </authorList>
    </citation>
    <scope>NUCLEOTIDE SEQUENCE [LARGE SCALE GENOMIC DNA]</scope>
    <source>
        <strain evidence="8 9">DSM 27842</strain>
    </source>
</reference>
<dbReference type="SUPFAM" id="SSF103473">
    <property type="entry name" value="MFS general substrate transporter"/>
    <property type="match status" value="1"/>
</dbReference>
<evidence type="ECO:0000256" key="3">
    <source>
        <dbReference type="ARBA" id="ARBA00022692"/>
    </source>
</evidence>
<gene>
    <name evidence="8" type="ORF">SAMN04490248_11812</name>
</gene>
<dbReference type="STRING" id="569882.SAMN04490248_11812"/>
<evidence type="ECO:0000256" key="6">
    <source>
        <dbReference type="SAM" id="Phobius"/>
    </source>
</evidence>
<feature type="transmembrane region" description="Helical" evidence="6">
    <location>
        <begin position="82"/>
        <end position="101"/>
    </location>
</feature>
<feature type="transmembrane region" description="Helical" evidence="6">
    <location>
        <begin position="308"/>
        <end position="329"/>
    </location>
</feature>
<dbReference type="PANTHER" id="PTHR43124:SF3">
    <property type="entry name" value="CHLORAMPHENICOL EFFLUX PUMP RV0191"/>
    <property type="match status" value="1"/>
</dbReference>
<dbReference type="InterPro" id="IPR011701">
    <property type="entry name" value="MFS"/>
</dbReference>